<comment type="subcellular location">
    <subcellularLocation>
        <location evidence="1">Cytoplasm</location>
    </subcellularLocation>
</comment>
<keyword evidence="4" id="KW-0963">Cytoplasm</keyword>
<comment type="similarity">
    <text evidence="2">Belongs to the Rho GDI family.</text>
</comment>
<reference evidence="6" key="2">
    <citation type="journal article" date="2018" name="Nat. Commun.">
        <title>Extreme sensitivity to ultraviolet light in the fungal pathogen causing white-nose syndrome of bats.</title>
        <authorList>
            <person name="Palmer J.M."/>
            <person name="Drees K.P."/>
            <person name="Foster J.T."/>
            <person name="Lindner D.L."/>
        </authorList>
    </citation>
    <scope>NUCLEOTIDE SEQUENCE [LARGE SCALE GENOMIC DNA]</scope>
    <source>
        <strain evidence="6">UAMH 10579</strain>
    </source>
</reference>
<dbReference type="Gene3D" id="2.70.50.30">
    <property type="entry name" value="Coagulation Factor XIII, subunit A, domain 1"/>
    <property type="match status" value="1"/>
</dbReference>
<evidence type="ECO:0000256" key="4">
    <source>
        <dbReference type="ARBA" id="ARBA00022490"/>
    </source>
</evidence>
<dbReference type="Proteomes" id="UP000091956">
    <property type="component" value="Unassembled WGS sequence"/>
</dbReference>
<dbReference type="GO" id="GO:0016020">
    <property type="term" value="C:membrane"/>
    <property type="evidence" value="ECO:0007669"/>
    <property type="project" value="TreeGrafter"/>
</dbReference>
<sequence>MAESEAPTPSPRMILEEVRIIFENRPGGDIVYPLTSPEEIEKAAKSPYILKEGCHYKIRVTFRVQHDIISGLTSQTSTFRKGLRVAKDQQMLGSFAPQSKLHEVTFPRHGWEEAPSGMLSRGSYTSRHKFADDDSVVHAEWEMAFDIKSEW</sequence>
<dbReference type="AlphaFoldDB" id="A0A1B8GEE6"/>
<dbReference type="EMBL" id="KV460246">
    <property type="protein sequence ID" value="OBT94198.1"/>
    <property type="molecule type" value="Genomic_DNA"/>
</dbReference>
<dbReference type="FunFam" id="2.70.50.30:FF:000004">
    <property type="entry name" value="Rho GDP-dissociation inhibitor 1"/>
    <property type="match status" value="1"/>
</dbReference>
<dbReference type="SUPFAM" id="SSF81296">
    <property type="entry name" value="E set domains"/>
    <property type="match status" value="1"/>
</dbReference>
<keyword evidence="6" id="KW-1185">Reference proteome</keyword>
<dbReference type="GO" id="GO:0005096">
    <property type="term" value="F:GTPase activator activity"/>
    <property type="evidence" value="ECO:0007669"/>
    <property type="project" value="UniProtKB-KW"/>
</dbReference>
<dbReference type="PANTHER" id="PTHR10980">
    <property type="entry name" value="RHO GDP-DISSOCIATION INHIBITOR"/>
    <property type="match status" value="1"/>
</dbReference>
<evidence type="ECO:0000256" key="3">
    <source>
        <dbReference type="ARBA" id="ARBA00022468"/>
    </source>
</evidence>
<dbReference type="GeneID" id="28840338"/>
<dbReference type="InterPro" id="IPR000406">
    <property type="entry name" value="Rho_GDI"/>
</dbReference>
<dbReference type="InterPro" id="IPR024792">
    <property type="entry name" value="RhoGDI_dom_sf"/>
</dbReference>
<evidence type="ECO:0000313" key="6">
    <source>
        <dbReference type="Proteomes" id="UP000091956"/>
    </source>
</evidence>
<proteinExistence type="inferred from homology"/>
<evidence type="ECO:0008006" key="7">
    <source>
        <dbReference type="Google" id="ProtNLM"/>
    </source>
</evidence>
<keyword evidence="3" id="KW-0343">GTPase activation</keyword>
<dbReference type="Pfam" id="PF02115">
    <property type="entry name" value="Rho_GDI"/>
    <property type="match status" value="1"/>
</dbReference>
<dbReference type="GO" id="GO:0005829">
    <property type="term" value="C:cytosol"/>
    <property type="evidence" value="ECO:0007669"/>
    <property type="project" value="TreeGrafter"/>
</dbReference>
<evidence type="ECO:0000256" key="1">
    <source>
        <dbReference type="ARBA" id="ARBA00004496"/>
    </source>
</evidence>
<dbReference type="PANTHER" id="PTHR10980:SF3">
    <property type="entry name" value="LD16419P"/>
    <property type="match status" value="1"/>
</dbReference>
<organism evidence="5 6">
    <name type="scientific">Pseudogymnoascus verrucosus</name>
    <dbReference type="NCBI Taxonomy" id="342668"/>
    <lineage>
        <taxon>Eukaryota</taxon>
        <taxon>Fungi</taxon>
        <taxon>Dikarya</taxon>
        <taxon>Ascomycota</taxon>
        <taxon>Pezizomycotina</taxon>
        <taxon>Leotiomycetes</taxon>
        <taxon>Thelebolales</taxon>
        <taxon>Thelebolaceae</taxon>
        <taxon>Pseudogymnoascus</taxon>
    </lineage>
</organism>
<dbReference type="STRING" id="342668.A0A1B8GEE6"/>
<gene>
    <name evidence="5" type="ORF">VE01_06952</name>
</gene>
<protein>
    <recommendedName>
        <fullName evidence="7">Rho GDP dissociation inhibitor</fullName>
    </recommendedName>
</protein>
<name>A0A1B8GEE6_9PEZI</name>
<dbReference type="GO" id="GO:0007266">
    <property type="term" value="P:Rho protein signal transduction"/>
    <property type="evidence" value="ECO:0007669"/>
    <property type="project" value="InterPro"/>
</dbReference>
<dbReference type="RefSeq" id="XP_018127931.1">
    <property type="nucleotide sequence ID" value="XM_018276389.2"/>
</dbReference>
<dbReference type="InterPro" id="IPR014756">
    <property type="entry name" value="Ig_E-set"/>
</dbReference>
<accession>A0A1B8GEE6</accession>
<dbReference type="GO" id="GO:0005094">
    <property type="term" value="F:Rho GDP-dissociation inhibitor activity"/>
    <property type="evidence" value="ECO:0007669"/>
    <property type="project" value="InterPro"/>
</dbReference>
<evidence type="ECO:0000313" key="5">
    <source>
        <dbReference type="EMBL" id="OBT94198.1"/>
    </source>
</evidence>
<evidence type="ECO:0000256" key="2">
    <source>
        <dbReference type="ARBA" id="ARBA00009758"/>
    </source>
</evidence>
<reference evidence="5 6" key="1">
    <citation type="submission" date="2016-03" db="EMBL/GenBank/DDBJ databases">
        <title>Comparative genomics of Pseudogymnoascus destructans, the fungus causing white-nose syndrome of bats.</title>
        <authorList>
            <person name="Palmer J.M."/>
            <person name="Drees K.P."/>
            <person name="Foster J.T."/>
            <person name="Lindner D.L."/>
        </authorList>
    </citation>
    <scope>NUCLEOTIDE SEQUENCE [LARGE SCALE GENOMIC DNA]</scope>
    <source>
        <strain evidence="5 6">UAMH 10579</strain>
    </source>
</reference>